<dbReference type="EMBL" id="NISK01000002">
    <property type="protein sequence ID" value="OWQ97222.1"/>
    <property type="molecule type" value="Genomic_DNA"/>
</dbReference>
<dbReference type="Proteomes" id="UP000197361">
    <property type="component" value="Unassembled WGS sequence"/>
</dbReference>
<evidence type="ECO:0000256" key="1">
    <source>
        <dbReference type="SAM" id="MobiDB-lite"/>
    </source>
</evidence>
<dbReference type="Pfam" id="PF04325">
    <property type="entry name" value="DUF465"/>
    <property type="match status" value="1"/>
</dbReference>
<protein>
    <recommendedName>
        <fullName evidence="4">DUF465 domain-containing protein</fullName>
    </recommendedName>
</protein>
<keyword evidence="3" id="KW-1185">Reference proteome</keyword>
<evidence type="ECO:0008006" key="4">
    <source>
        <dbReference type="Google" id="ProtNLM"/>
    </source>
</evidence>
<dbReference type="InterPro" id="IPR007420">
    <property type="entry name" value="DUF465"/>
</dbReference>
<feature type="compositionally biased region" description="Basic and acidic residues" evidence="1">
    <location>
        <begin position="14"/>
        <end position="27"/>
    </location>
</feature>
<dbReference type="OrthoDB" id="7452370at2"/>
<dbReference type="InterPro" id="IPR038444">
    <property type="entry name" value="DUF465_sf"/>
</dbReference>
<organism evidence="2 3">
    <name type="scientific">Sphingopyxis bauzanensis</name>
    <dbReference type="NCBI Taxonomy" id="651663"/>
    <lineage>
        <taxon>Bacteria</taxon>
        <taxon>Pseudomonadati</taxon>
        <taxon>Pseudomonadota</taxon>
        <taxon>Alphaproteobacteria</taxon>
        <taxon>Sphingomonadales</taxon>
        <taxon>Sphingomonadaceae</taxon>
        <taxon>Sphingopyxis</taxon>
    </lineage>
</organism>
<comment type="caution">
    <text evidence="2">The sequence shown here is derived from an EMBL/GenBank/DDBJ whole genome shotgun (WGS) entry which is preliminary data.</text>
</comment>
<feature type="region of interest" description="Disordered" evidence="1">
    <location>
        <begin position="1"/>
        <end position="27"/>
    </location>
</feature>
<sequence>MNKSHLSALKSRHANLDEKIANEERRPAPDMAALAQLKKQKLKLKEEMLAVA</sequence>
<dbReference type="RefSeq" id="WP_088441076.1">
    <property type="nucleotide sequence ID" value="NZ_BMMC01000006.1"/>
</dbReference>
<proteinExistence type="predicted"/>
<reference evidence="2 3" key="1">
    <citation type="journal article" date="2010" name="Int. J. Syst. Evol. Microbiol.">
        <title>Sphingopyxis bauzanensis sp. nov., a psychrophilic bacterium isolated from soil.</title>
        <authorList>
            <person name="Zhang D.C."/>
            <person name="Liu H.C."/>
            <person name="Xin Y.H."/>
            <person name="Zhou Y.G."/>
            <person name="Schinner F."/>
            <person name="Margesin R."/>
        </authorList>
    </citation>
    <scope>NUCLEOTIDE SEQUENCE [LARGE SCALE GENOMIC DNA]</scope>
    <source>
        <strain evidence="2 3">DSM 22271</strain>
    </source>
</reference>
<accession>A0A246JXE7</accession>
<dbReference type="AlphaFoldDB" id="A0A246JXE7"/>
<evidence type="ECO:0000313" key="3">
    <source>
        <dbReference type="Proteomes" id="UP000197361"/>
    </source>
</evidence>
<evidence type="ECO:0000313" key="2">
    <source>
        <dbReference type="EMBL" id="OWQ97222.1"/>
    </source>
</evidence>
<gene>
    <name evidence="2" type="ORF">CDQ92_09190</name>
</gene>
<name>A0A246JXE7_9SPHN</name>
<dbReference type="Gene3D" id="6.10.280.50">
    <property type="match status" value="1"/>
</dbReference>